<dbReference type="InterPro" id="IPR003679">
    <property type="entry name" value="Amioglycoside_AcTrfase"/>
</dbReference>
<dbReference type="OrthoDB" id="7330654at2"/>
<dbReference type="PANTHER" id="PTHR11104">
    <property type="entry name" value="AMINOGLYCOSIDE N3-ACETYLTRANSFERASE"/>
    <property type="match status" value="1"/>
</dbReference>
<dbReference type="GeneID" id="40834047"/>
<proteinExistence type="inferred from homology"/>
<evidence type="ECO:0000256" key="2">
    <source>
        <dbReference type="ARBA" id="ARBA00022679"/>
    </source>
</evidence>
<sequence length="258" mass="27410">MTDTVVERGGLARQLTELGLRAGETVLVHAGLGGTGMDAPELRDALLRTVGEEGTVVVPAFTAENSDTSSAHLRRIAGMTPTQAAAFRATMPAFDPARTPSTGMGRLAESVRTAGGAVRSAHPQTSFAALGRRAGELLARHPLSCHLGEESPLGALYRAGARVLMINVGFSVCTAFHLAEYRTGAPLRRYACVVRGADGPEWTEYLDVELDDTDFDAIGAAFSWNLEQKGQLGGTIATLFSITDAVNHAEAWMSEKRR</sequence>
<protein>
    <submittedName>
        <fullName evidence="4">Aminoglycoside 3-N-acetyltransferase</fullName>
    </submittedName>
</protein>
<dbReference type="Pfam" id="PF02522">
    <property type="entry name" value="Antibiotic_NAT"/>
    <property type="match status" value="1"/>
</dbReference>
<dbReference type="GO" id="GO:0046677">
    <property type="term" value="P:response to antibiotic"/>
    <property type="evidence" value="ECO:0007669"/>
    <property type="project" value="InterPro"/>
</dbReference>
<evidence type="ECO:0000256" key="1">
    <source>
        <dbReference type="ARBA" id="ARBA00006383"/>
    </source>
</evidence>
<dbReference type="SUPFAM" id="SSF110710">
    <property type="entry name" value="TTHA0583/YokD-like"/>
    <property type="match status" value="1"/>
</dbReference>
<dbReference type="STRING" id="1196353.SAMN05444921_13263"/>
<keyword evidence="3" id="KW-0012">Acyltransferase</keyword>
<keyword evidence="5" id="KW-1185">Reference proteome</keyword>
<comment type="similarity">
    <text evidence="1">Belongs to the antibiotic N-acetyltransferase family.</text>
</comment>
<accession>A0A1H0D7Q6</accession>
<evidence type="ECO:0000313" key="4">
    <source>
        <dbReference type="EMBL" id="SDN66222.1"/>
    </source>
</evidence>
<dbReference type="RefSeq" id="WP_093661974.1">
    <property type="nucleotide sequence ID" value="NZ_FNHI01000032.1"/>
</dbReference>
<dbReference type="EMBL" id="FNHI01000032">
    <property type="protein sequence ID" value="SDN66222.1"/>
    <property type="molecule type" value="Genomic_DNA"/>
</dbReference>
<gene>
    <name evidence="4" type="ORF">SAMN05444921_13263</name>
</gene>
<evidence type="ECO:0000313" key="5">
    <source>
        <dbReference type="Proteomes" id="UP000199063"/>
    </source>
</evidence>
<dbReference type="Proteomes" id="UP000199063">
    <property type="component" value="Unassembled WGS sequence"/>
</dbReference>
<evidence type="ECO:0000256" key="3">
    <source>
        <dbReference type="ARBA" id="ARBA00023315"/>
    </source>
</evidence>
<dbReference type="AlphaFoldDB" id="A0A1H0D7Q6"/>
<reference evidence="5" key="1">
    <citation type="submission" date="2016-10" db="EMBL/GenBank/DDBJ databases">
        <authorList>
            <person name="Varghese N."/>
            <person name="Submissions S."/>
        </authorList>
    </citation>
    <scope>NUCLEOTIDE SEQUENCE [LARGE SCALE GENOMIC DNA]</scope>
    <source>
        <strain evidence="5">CGMCC 4.7042</strain>
    </source>
</reference>
<dbReference type="PANTHER" id="PTHR11104:SF0">
    <property type="entry name" value="SPBETA PROPHAGE-DERIVED AMINOGLYCOSIDE N(3')-ACETYLTRANSFERASE-LIKE PROTEIN YOKD"/>
    <property type="match status" value="1"/>
</dbReference>
<organism evidence="4 5">
    <name type="scientific">Streptomyces wuyuanensis</name>
    <dbReference type="NCBI Taxonomy" id="1196353"/>
    <lineage>
        <taxon>Bacteria</taxon>
        <taxon>Bacillati</taxon>
        <taxon>Actinomycetota</taxon>
        <taxon>Actinomycetes</taxon>
        <taxon>Kitasatosporales</taxon>
        <taxon>Streptomycetaceae</taxon>
        <taxon>Streptomyces</taxon>
    </lineage>
</organism>
<keyword evidence="2 4" id="KW-0808">Transferase</keyword>
<dbReference type="InterPro" id="IPR028345">
    <property type="entry name" value="Antibiotic_NAT-like"/>
</dbReference>
<dbReference type="GO" id="GO:0008080">
    <property type="term" value="F:N-acetyltransferase activity"/>
    <property type="evidence" value="ECO:0007669"/>
    <property type="project" value="InterPro"/>
</dbReference>
<name>A0A1H0D7Q6_9ACTN</name>